<feature type="non-terminal residue" evidence="3">
    <location>
        <position position="93"/>
    </location>
</feature>
<sequence>MKIFKDENQLIYKYFTKKKKTYLQVRWDEFGGSQSLDRVYDHLVLVFFFIIFFTIYYNRTLEVSVLILYILYGMVALVQLLFPIDDFYVGYVM</sequence>
<feature type="non-terminal residue" evidence="3">
    <location>
        <position position="1"/>
    </location>
</feature>
<keyword evidence="1" id="KW-0472">Membrane</keyword>
<dbReference type="Gramene" id="A03p34810.2_BraZ1">
    <property type="protein sequence ID" value="A03p34810.2_BraZ1.CDS"/>
    <property type="gene ID" value="A03g34810.2_BraZ1"/>
</dbReference>
<dbReference type="Proteomes" id="UP000694005">
    <property type="component" value="Chromosome A03"/>
</dbReference>
<organism evidence="3">
    <name type="scientific">Brassica campestris</name>
    <name type="common">Field mustard</name>
    <dbReference type="NCBI Taxonomy" id="3711"/>
    <lineage>
        <taxon>Eukaryota</taxon>
        <taxon>Viridiplantae</taxon>
        <taxon>Streptophyta</taxon>
        <taxon>Embryophyta</taxon>
        <taxon>Tracheophyta</taxon>
        <taxon>Spermatophyta</taxon>
        <taxon>Magnoliopsida</taxon>
        <taxon>eudicotyledons</taxon>
        <taxon>Gunneridae</taxon>
        <taxon>Pentapetalae</taxon>
        <taxon>rosids</taxon>
        <taxon>malvids</taxon>
        <taxon>Brassicales</taxon>
        <taxon>Brassicaceae</taxon>
        <taxon>Brassiceae</taxon>
        <taxon>Brassica</taxon>
    </lineage>
</organism>
<keyword evidence="1" id="KW-0812">Transmembrane</keyword>
<dbReference type="EMBL" id="LS974619">
    <property type="protein sequence ID" value="CAG7882138.1"/>
    <property type="molecule type" value="Genomic_DNA"/>
</dbReference>
<reference evidence="3" key="1">
    <citation type="submission" date="2018-11" db="EMBL/GenBank/DDBJ databases">
        <authorList>
            <consortium name="Genoscope - CEA"/>
            <person name="William W."/>
        </authorList>
    </citation>
    <scope>NUCLEOTIDE SEQUENCE</scope>
</reference>
<dbReference type="AlphaFoldDB" id="A0A3P5ZMF0"/>
<name>A0A3P5ZMF0_BRACM</name>
<protein>
    <submittedName>
        <fullName evidence="2">Uncharacterized protein</fullName>
    </submittedName>
</protein>
<proteinExistence type="predicted"/>
<dbReference type="EMBL" id="LR031572">
    <property type="protein sequence ID" value="VDC81427.1"/>
    <property type="molecule type" value="Genomic_DNA"/>
</dbReference>
<feature type="transmembrane region" description="Helical" evidence="1">
    <location>
        <begin position="65"/>
        <end position="84"/>
    </location>
</feature>
<accession>A0A3P5ZMF0</accession>
<feature type="transmembrane region" description="Helical" evidence="1">
    <location>
        <begin position="39"/>
        <end position="58"/>
    </location>
</feature>
<evidence type="ECO:0000313" key="3">
    <source>
        <dbReference type="EMBL" id="VDC81427.1"/>
    </source>
</evidence>
<evidence type="ECO:0000313" key="2">
    <source>
        <dbReference type="EMBL" id="CAG7882138.1"/>
    </source>
</evidence>
<keyword evidence="1" id="KW-1133">Transmembrane helix</keyword>
<evidence type="ECO:0000256" key="1">
    <source>
        <dbReference type="SAM" id="Phobius"/>
    </source>
</evidence>
<gene>
    <name evidence="3" type="ORF">BRAA03T12645Z</name>
    <name evidence="2" type="ORF">BRAPAZ1V2_A03P34810.2</name>
</gene>